<dbReference type="Proteomes" id="UP001291623">
    <property type="component" value="Unassembled WGS sequence"/>
</dbReference>
<comment type="caution">
    <text evidence="2">The sequence shown here is derived from an EMBL/GenBank/DDBJ whole genome shotgun (WGS) entry which is preliminary data.</text>
</comment>
<dbReference type="AlphaFoldDB" id="A0AAE1QXD3"/>
<proteinExistence type="predicted"/>
<feature type="region of interest" description="Disordered" evidence="1">
    <location>
        <begin position="1"/>
        <end position="23"/>
    </location>
</feature>
<accession>A0AAE1QXD3</accession>
<gene>
    <name evidence="2" type="ORF">RND71_039727</name>
</gene>
<name>A0AAE1QXD3_9SOLA</name>
<evidence type="ECO:0000313" key="3">
    <source>
        <dbReference type="Proteomes" id="UP001291623"/>
    </source>
</evidence>
<evidence type="ECO:0000313" key="2">
    <source>
        <dbReference type="EMBL" id="KAK4341226.1"/>
    </source>
</evidence>
<organism evidence="2 3">
    <name type="scientific">Anisodus tanguticus</name>
    <dbReference type="NCBI Taxonomy" id="243964"/>
    <lineage>
        <taxon>Eukaryota</taxon>
        <taxon>Viridiplantae</taxon>
        <taxon>Streptophyta</taxon>
        <taxon>Embryophyta</taxon>
        <taxon>Tracheophyta</taxon>
        <taxon>Spermatophyta</taxon>
        <taxon>Magnoliopsida</taxon>
        <taxon>eudicotyledons</taxon>
        <taxon>Gunneridae</taxon>
        <taxon>Pentapetalae</taxon>
        <taxon>asterids</taxon>
        <taxon>lamiids</taxon>
        <taxon>Solanales</taxon>
        <taxon>Solanaceae</taxon>
        <taxon>Solanoideae</taxon>
        <taxon>Hyoscyameae</taxon>
        <taxon>Anisodus</taxon>
    </lineage>
</organism>
<sequence>MHDDDDFYSGGDADDSDDADVDYDFIDNDSDALAHHRSQYTVSLSYPEEICPWSFKEYTAKISLKVLTTHASKAAPF</sequence>
<protein>
    <submittedName>
        <fullName evidence="2">Uncharacterized protein</fullName>
    </submittedName>
</protein>
<dbReference type="EMBL" id="JAVYJV010000022">
    <property type="protein sequence ID" value="KAK4341226.1"/>
    <property type="molecule type" value="Genomic_DNA"/>
</dbReference>
<keyword evidence="3" id="KW-1185">Reference proteome</keyword>
<evidence type="ECO:0000256" key="1">
    <source>
        <dbReference type="SAM" id="MobiDB-lite"/>
    </source>
</evidence>
<reference evidence="2" key="1">
    <citation type="submission" date="2023-12" db="EMBL/GenBank/DDBJ databases">
        <title>Genome assembly of Anisodus tanguticus.</title>
        <authorList>
            <person name="Wang Y.-J."/>
        </authorList>
    </citation>
    <scope>NUCLEOTIDE SEQUENCE</scope>
    <source>
        <strain evidence="2">KB-2021</strain>
        <tissue evidence="2">Leaf</tissue>
    </source>
</reference>